<dbReference type="AlphaFoldDB" id="A0A0N4WPF0"/>
<gene>
    <name evidence="1" type="ORF">HPLM_LOCUS13239</name>
</gene>
<evidence type="ECO:0000313" key="2">
    <source>
        <dbReference type="Proteomes" id="UP000268014"/>
    </source>
</evidence>
<dbReference type="Proteomes" id="UP000268014">
    <property type="component" value="Unassembled WGS sequence"/>
</dbReference>
<dbReference type="WBParaSite" id="HPLM_0001324701-mRNA-1">
    <property type="protein sequence ID" value="HPLM_0001324701-mRNA-1"/>
    <property type="gene ID" value="HPLM_0001324701"/>
</dbReference>
<accession>A0A0N4WPF0</accession>
<evidence type="ECO:0000313" key="1">
    <source>
        <dbReference type="EMBL" id="VDO48280.1"/>
    </source>
</evidence>
<reference evidence="3" key="1">
    <citation type="submission" date="2017-02" db="UniProtKB">
        <authorList>
            <consortium name="WormBaseParasite"/>
        </authorList>
    </citation>
    <scope>IDENTIFICATION</scope>
</reference>
<sequence length="98" mass="11341">MDYYWDLVDFKLNRRLPSGLVESQTRLGPVLSGCQSLPPSTMHSTLRFHNERGDPDKETDNIVRHLFGLDMVGTREDLEDTNARIMKLYRDTVQVTTE</sequence>
<dbReference type="OMA" id="FHNERGD"/>
<evidence type="ECO:0000313" key="3">
    <source>
        <dbReference type="WBParaSite" id="HPLM_0001324701-mRNA-1"/>
    </source>
</evidence>
<dbReference type="EMBL" id="UZAF01018133">
    <property type="protein sequence ID" value="VDO48280.1"/>
    <property type="molecule type" value="Genomic_DNA"/>
</dbReference>
<protein>
    <submittedName>
        <fullName evidence="1 3">Uncharacterized protein</fullName>
    </submittedName>
</protein>
<reference evidence="1 2" key="2">
    <citation type="submission" date="2018-11" db="EMBL/GenBank/DDBJ databases">
        <authorList>
            <consortium name="Pathogen Informatics"/>
        </authorList>
    </citation>
    <scope>NUCLEOTIDE SEQUENCE [LARGE SCALE GENOMIC DNA]</scope>
    <source>
        <strain evidence="1 2">MHpl1</strain>
    </source>
</reference>
<name>A0A0N4WPF0_HAEPC</name>
<dbReference type="OrthoDB" id="5873400at2759"/>
<keyword evidence="2" id="KW-1185">Reference proteome</keyword>
<organism evidence="3">
    <name type="scientific">Haemonchus placei</name>
    <name type="common">Barber's pole worm</name>
    <dbReference type="NCBI Taxonomy" id="6290"/>
    <lineage>
        <taxon>Eukaryota</taxon>
        <taxon>Metazoa</taxon>
        <taxon>Ecdysozoa</taxon>
        <taxon>Nematoda</taxon>
        <taxon>Chromadorea</taxon>
        <taxon>Rhabditida</taxon>
        <taxon>Rhabditina</taxon>
        <taxon>Rhabditomorpha</taxon>
        <taxon>Strongyloidea</taxon>
        <taxon>Trichostrongylidae</taxon>
        <taxon>Haemonchus</taxon>
    </lineage>
</organism>
<proteinExistence type="predicted"/>